<evidence type="ECO:0000313" key="2">
    <source>
        <dbReference type="Proteomes" id="UP000321328"/>
    </source>
</evidence>
<accession>A0A511D248</accession>
<name>A0A511D248_9PSEU</name>
<proteinExistence type="predicted"/>
<dbReference type="STRING" id="1123024.GCA_000423625_02963"/>
<dbReference type="EMBL" id="BJVI01000011">
    <property type="protein sequence ID" value="GEL17634.1"/>
    <property type="molecule type" value="Genomic_DNA"/>
</dbReference>
<organism evidence="1 2">
    <name type="scientific">Pseudonocardia asaccharolytica DSM 44247 = NBRC 16224</name>
    <dbReference type="NCBI Taxonomy" id="1123024"/>
    <lineage>
        <taxon>Bacteria</taxon>
        <taxon>Bacillati</taxon>
        <taxon>Actinomycetota</taxon>
        <taxon>Actinomycetes</taxon>
        <taxon>Pseudonocardiales</taxon>
        <taxon>Pseudonocardiaceae</taxon>
        <taxon>Pseudonocardia</taxon>
    </lineage>
</organism>
<dbReference type="Gene3D" id="3.40.50.1010">
    <property type="entry name" value="5'-nuclease"/>
    <property type="match status" value="1"/>
</dbReference>
<gene>
    <name evidence="1" type="ORF">PA7_14710</name>
</gene>
<reference evidence="1 2" key="1">
    <citation type="submission" date="2019-07" db="EMBL/GenBank/DDBJ databases">
        <title>Whole genome shotgun sequence of Pseudonocardia asaccharolytica NBRC 16224.</title>
        <authorList>
            <person name="Hosoyama A."/>
            <person name="Uohara A."/>
            <person name="Ohji S."/>
            <person name="Ichikawa N."/>
        </authorList>
    </citation>
    <scope>NUCLEOTIDE SEQUENCE [LARGE SCALE GENOMIC DNA]</scope>
    <source>
        <strain evidence="1 2">NBRC 16224</strain>
    </source>
</reference>
<dbReference type="SUPFAM" id="SSF88723">
    <property type="entry name" value="PIN domain-like"/>
    <property type="match status" value="1"/>
</dbReference>
<comment type="caution">
    <text evidence="1">The sequence shown here is derived from an EMBL/GenBank/DDBJ whole genome shotgun (WGS) entry which is preliminary data.</text>
</comment>
<dbReference type="Proteomes" id="UP000321328">
    <property type="component" value="Unassembled WGS sequence"/>
</dbReference>
<evidence type="ECO:0008006" key="3">
    <source>
        <dbReference type="Google" id="ProtNLM"/>
    </source>
</evidence>
<keyword evidence="2" id="KW-1185">Reference proteome</keyword>
<dbReference type="AlphaFoldDB" id="A0A511D248"/>
<dbReference type="InterPro" id="IPR029060">
    <property type="entry name" value="PIN-like_dom_sf"/>
</dbReference>
<protein>
    <recommendedName>
        <fullName evidence="3">PIN domain-containing protein</fullName>
    </recommendedName>
</protein>
<evidence type="ECO:0000313" key="1">
    <source>
        <dbReference type="EMBL" id="GEL17634.1"/>
    </source>
</evidence>
<sequence length="80" mass="8427">MGAAVAVTAPGGRRVLLDSTVAQSYGLLANILRSAGRDPRPRRLDLLIAATAERHGLSLATRNAGDFRHLESVLHVVAVS</sequence>